<reference evidence="2" key="1">
    <citation type="journal article" date="2023" name="Science">
        <title>Elucidation of the pathway for biosynthesis of saponin adjuvants from the soapbark tree.</title>
        <authorList>
            <person name="Reed J."/>
            <person name="Orme A."/>
            <person name="El-Demerdash A."/>
            <person name="Owen C."/>
            <person name="Martin L.B.B."/>
            <person name="Misra R.C."/>
            <person name="Kikuchi S."/>
            <person name="Rejzek M."/>
            <person name="Martin A.C."/>
            <person name="Harkess A."/>
            <person name="Leebens-Mack J."/>
            <person name="Louveau T."/>
            <person name="Stephenson M.J."/>
            <person name="Osbourn A."/>
        </authorList>
    </citation>
    <scope>NUCLEOTIDE SEQUENCE</scope>
    <source>
        <strain evidence="2">S10</strain>
    </source>
</reference>
<organism evidence="2 3">
    <name type="scientific">Quillaja saponaria</name>
    <name type="common">Soap bark tree</name>
    <dbReference type="NCBI Taxonomy" id="32244"/>
    <lineage>
        <taxon>Eukaryota</taxon>
        <taxon>Viridiplantae</taxon>
        <taxon>Streptophyta</taxon>
        <taxon>Embryophyta</taxon>
        <taxon>Tracheophyta</taxon>
        <taxon>Spermatophyta</taxon>
        <taxon>Magnoliopsida</taxon>
        <taxon>eudicotyledons</taxon>
        <taxon>Gunneridae</taxon>
        <taxon>Pentapetalae</taxon>
        <taxon>rosids</taxon>
        <taxon>fabids</taxon>
        <taxon>Fabales</taxon>
        <taxon>Quillajaceae</taxon>
        <taxon>Quillaja</taxon>
    </lineage>
</organism>
<feature type="compositionally biased region" description="Low complexity" evidence="1">
    <location>
        <begin position="93"/>
        <end position="114"/>
    </location>
</feature>
<evidence type="ECO:0000313" key="3">
    <source>
        <dbReference type="Proteomes" id="UP001163823"/>
    </source>
</evidence>
<evidence type="ECO:0000256" key="1">
    <source>
        <dbReference type="SAM" id="MobiDB-lite"/>
    </source>
</evidence>
<accession>A0AAD7PQB3</accession>
<evidence type="ECO:0000313" key="2">
    <source>
        <dbReference type="EMBL" id="KAJ7963943.1"/>
    </source>
</evidence>
<protein>
    <submittedName>
        <fullName evidence="2">Ethylene-responsive transcription factor ABI4</fullName>
    </submittedName>
</protein>
<comment type="caution">
    <text evidence="2">The sequence shown here is derived from an EMBL/GenBank/DDBJ whole genome shotgun (WGS) entry which is preliminary data.</text>
</comment>
<proteinExistence type="predicted"/>
<feature type="region of interest" description="Disordered" evidence="1">
    <location>
        <begin position="1"/>
        <end position="120"/>
    </location>
</feature>
<dbReference type="KEGG" id="qsa:O6P43_013824"/>
<feature type="compositionally biased region" description="Low complexity" evidence="1">
    <location>
        <begin position="27"/>
        <end position="64"/>
    </location>
</feature>
<feature type="compositionally biased region" description="Basic residues" evidence="1">
    <location>
        <begin position="65"/>
        <end position="75"/>
    </location>
</feature>
<keyword evidence="3" id="KW-1185">Reference proteome</keyword>
<name>A0AAD7PQB3_QUISA</name>
<dbReference type="EMBL" id="JARAOO010000006">
    <property type="protein sequence ID" value="KAJ7963943.1"/>
    <property type="molecule type" value="Genomic_DNA"/>
</dbReference>
<dbReference type="Proteomes" id="UP001163823">
    <property type="component" value="Chromosome 6"/>
</dbReference>
<gene>
    <name evidence="2" type="ORF">O6P43_013824</name>
</gene>
<sequence>MDQVHQDSSPPAPLSSSHSPQEEIPQTASATDATTTPSPTSNTTNNSATTTTITSSSNPNNIHNNNKKGKGKGKGKGGPDNNKFRAQLNLQPSSSSSNSSSSGHGSNSSSSSSSTQTLRSLLPRPSGFAFTFSHNNRPTTSNTLPASVSAAASSGFVPYGVYPNNLLVQNYINNSPHQVLQVQQQQQYYHHHQGFVTDPTRTTSYQNPDNYGQQHQQHPSMSSVQHQHSSNYCVLYDDINSLLGSVSSSLFPSTQLTQQVVAPVAVDPVGEVGLGSPSVSMWPLTSEEDQYPPNIWDYVDPFLFDF</sequence>
<dbReference type="AlphaFoldDB" id="A0AAD7PQB3"/>